<name>A0A6A6H737_VIRVR</name>
<dbReference type="GO" id="GO:0005762">
    <property type="term" value="C:mitochondrial large ribosomal subunit"/>
    <property type="evidence" value="ECO:0007669"/>
    <property type="project" value="TreeGrafter"/>
</dbReference>
<keyword evidence="10" id="KW-1185">Reference proteome</keyword>
<dbReference type="OrthoDB" id="2014905at2759"/>
<proteinExistence type="inferred from homology"/>
<evidence type="ECO:0000256" key="7">
    <source>
        <dbReference type="ARBA" id="ARBA00039935"/>
    </source>
</evidence>
<dbReference type="GO" id="GO:0003735">
    <property type="term" value="F:structural constituent of ribosome"/>
    <property type="evidence" value="ECO:0007669"/>
    <property type="project" value="InterPro"/>
</dbReference>
<dbReference type="InterPro" id="IPR002677">
    <property type="entry name" value="Ribosomal_bL32"/>
</dbReference>
<keyword evidence="3" id="KW-0809">Transit peptide</keyword>
<keyword evidence="4" id="KW-0689">Ribosomal protein</keyword>
<dbReference type="EMBL" id="ML991802">
    <property type="protein sequence ID" value="KAF2233906.1"/>
    <property type="molecule type" value="Genomic_DNA"/>
</dbReference>
<protein>
    <recommendedName>
        <fullName evidence="7">Large ribosomal subunit protein bL32m</fullName>
    </recommendedName>
</protein>
<evidence type="ECO:0000256" key="1">
    <source>
        <dbReference type="ARBA" id="ARBA00004173"/>
    </source>
</evidence>
<comment type="subcellular location">
    <subcellularLocation>
        <location evidence="1">Mitochondrion</location>
    </subcellularLocation>
</comment>
<dbReference type="PANTHER" id="PTHR21026">
    <property type="entry name" value="39S RIBOSOMAL PROTEIN L32, MITOCHONDRIAL"/>
    <property type="match status" value="1"/>
</dbReference>
<evidence type="ECO:0000256" key="3">
    <source>
        <dbReference type="ARBA" id="ARBA00022946"/>
    </source>
</evidence>
<dbReference type="InterPro" id="IPR011332">
    <property type="entry name" value="Ribosomal_zn-bd"/>
</dbReference>
<evidence type="ECO:0000313" key="9">
    <source>
        <dbReference type="EMBL" id="KAF2233906.1"/>
    </source>
</evidence>
<keyword evidence="5" id="KW-0496">Mitochondrion</keyword>
<sequence length="167" mass="19241">MALSAVRHYPSSHFLSAFLPVAFASLQPAAHTFRTHLWQRFPLLQTTCALPIAIGSGISSTLRDIWESVLRAVPKKKTTHSKKRHRQLAGKALQDATALNKCSGCGRQKRAHALCPYCVQTIRQYWGNNWKPTPELEAEQKEKKDKREEEEQSRKRAKNLRWWPKNR</sequence>
<dbReference type="Pfam" id="PF01783">
    <property type="entry name" value="Ribosomal_L32p"/>
    <property type="match status" value="1"/>
</dbReference>
<comment type="similarity">
    <text evidence="2">Belongs to the bacterial ribosomal protein bL32 family.</text>
</comment>
<organism evidence="9 10">
    <name type="scientific">Viridothelium virens</name>
    <name type="common">Speckled blister lichen</name>
    <name type="synonym">Trypethelium virens</name>
    <dbReference type="NCBI Taxonomy" id="1048519"/>
    <lineage>
        <taxon>Eukaryota</taxon>
        <taxon>Fungi</taxon>
        <taxon>Dikarya</taxon>
        <taxon>Ascomycota</taxon>
        <taxon>Pezizomycotina</taxon>
        <taxon>Dothideomycetes</taxon>
        <taxon>Dothideomycetes incertae sedis</taxon>
        <taxon>Trypetheliales</taxon>
        <taxon>Trypetheliaceae</taxon>
        <taxon>Viridothelium</taxon>
    </lineage>
</organism>
<evidence type="ECO:0000256" key="8">
    <source>
        <dbReference type="SAM" id="MobiDB-lite"/>
    </source>
</evidence>
<dbReference type="PANTHER" id="PTHR21026:SF2">
    <property type="entry name" value="LARGE RIBOSOMAL SUBUNIT PROTEIN BL32M"/>
    <property type="match status" value="1"/>
</dbReference>
<feature type="compositionally biased region" description="Basic and acidic residues" evidence="8">
    <location>
        <begin position="138"/>
        <end position="154"/>
    </location>
</feature>
<feature type="compositionally biased region" description="Basic residues" evidence="8">
    <location>
        <begin position="155"/>
        <end position="167"/>
    </location>
</feature>
<dbReference type="SUPFAM" id="SSF57829">
    <property type="entry name" value="Zn-binding ribosomal proteins"/>
    <property type="match status" value="1"/>
</dbReference>
<dbReference type="AlphaFoldDB" id="A0A6A6H737"/>
<evidence type="ECO:0000256" key="2">
    <source>
        <dbReference type="ARBA" id="ARBA00008560"/>
    </source>
</evidence>
<reference evidence="9" key="1">
    <citation type="journal article" date="2020" name="Stud. Mycol.">
        <title>101 Dothideomycetes genomes: a test case for predicting lifestyles and emergence of pathogens.</title>
        <authorList>
            <person name="Haridas S."/>
            <person name="Albert R."/>
            <person name="Binder M."/>
            <person name="Bloem J."/>
            <person name="Labutti K."/>
            <person name="Salamov A."/>
            <person name="Andreopoulos B."/>
            <person name="Baker S."/>
            <person name="Barry K."/>
            <person name="Bills G."/>
            <person name="Bluhm B."/>
            <person name="Cannon C."/>
            <person name="Castanera R."/>
            <person name="Culley D."/>
            <person name="Daum C."/>
            <person name="Ezra D."/>
            <person name="Gonzalez J."/>
            <person name="Henrissat B."/>
            <person name="Kuo A."/>
            <person name="Liang C."/>
            <person name="Lipzen A."/>
            <person name="Lutzoni F."/>
            <person name="Magnuson J."/>
            <person name="Mondo S."/>
            <person name="Nolan M."/>
            <person name="Ohm R."/>
            <person name="Pangilinan J."/>
            <person name="Park H.-J."/>
            <person name="Ramirez L."/>
            <person name="Alfaro M."/>
            <person name="Sun H."/>
            <person name="Tritt A."/>
            <person name="Yoshinaga Y."/>
            <person name="Zwiers L.-H."/>
            <person name="Turgeon B."/>
            <person name="Goodwin S."/>
            <person name="Spatafora J."/>
            <person name="Crous P."/>
            <person name="Grigoriev I."/>
        </authorList>
    </citation>
    <scope>NUCLEOTIDE SEQUENCE</scope>
    <source>
        <strain evidence="9">Tuck. ex Michener</strain>
    </source>
</reference>
<dbReference type="InterPro" id="IPR051991">
    <property type="entry name" value="Mitoribosomal_protein_bL32"/>
</dbReference>
<evidence type="ECO:0000256" key="5">
    <source>
        <dbReference type="ARBA" id="ARBA00023128"/>
    </source>
</evidence>
<gene>
    <name evidence="9" type="ORF">EV356DRAFT_502822</name>
</gene>
<accession>A0A6A6H737</accession>
<dbReference type="GO" id="GO:0006412">
    <property type="term" value="P:translation"/>
    <property type="evidence" value="ECO:0007669"/>
    <property type="project" value="InterPro"/>
</dbReference>
<feature type="region of interest" description="Disordered" evidence="8">
    <location>
        <begin position="135"/>
        <end position="167"/>
    </location>
</feature>
<dbReference type="Proteomes" id="UP000800092">
    <property type="component" value="Unassembled WGS sequence"/>
</dbReference>
<evidence type="ECO:0000313" key="10">
    <source>
        <dbReference type="Proteomes" id="UP000800092"/>
    </source>
</evidence>
<dbReference type="NCBIfam" id="TIGR01031">
    <property type="entry name" value="rpmF_bact"/>
    <property type="match status" value="1"/>
</dbReference>
<evidence type="ECO:0000256" key="4">
    <source>
        <dbReference type="ARBA" id="ARBA00022980"/>
    </source>
</evidence>
<keyword evidence="6" id="KW-0687">Ribonucleoprotein</keyword>
<evidence type="ECO:0000256" key="6">
    <source>
        <dbReference type="ARBA" id="ARBA00023274"/>
    </source>
</evidence>